<comment type="subcellular location">
    <subcellularLocation>
        <location evidence="1">Cytoplasm</location>
        <location evidence="1">Cytoskeleton</location>
    </subcellularLocation>
</comment>
<evidence type="ECO:0000256" key="6">
    <source>
        <dbReference type="ARBA" id="ARBA00023054"/>
    </source>
</evidence>
<feature type="binding site" evidence="8">
    <location>
        <begin position="96"/>
        <end position="103"/>
    </location>
    <ligand>
        <name>ATP</name>
        <dbReference type="ChEBI" id="CHEBI:30616"/>
    </ligand>
</feature>
<dbReference type="InterPro" id="IPR001752">
    <property type="entry name" value="Kinesin_motor_dom"/>
</dbReference>
<dbReference type="GO" id="GO:0005874">
    <property type="term" value="C:microtubule"/>
    <property type="evidence" value="ECO:0007669"/>
    <property type="project" value="UniProtKB-KW"/>
</dbReference>
<protein>
    <recommendedName>
        <fullName evidence="9">Kinesin-like protein</fullName>
    </recommendedName>
</protein>
<evidence type="ECO:0000256" key="7">
    <source>
        <dbReference type="ARBA" id="ARBA00023212"/>
    </source>
</evidence>
<evidence type="ECO:0000256" key="5">
    <source>
        <dbReference type="ARBA" id="ARBA00022840"/>
    </source>
</evidence>
<dbReference type="Proteomes" id="UP000663879">
    <property type="component" value="Unassembled WGS sequence"/>
</dbReference>
<reference evidence="12" key="1">
    <citation type="submission" date="2021-02" db="EMBL/GenBank/DDBJ databases">
        <authorList>
            <person name="Nowell W R."/>
        </authorList>
    </citation>
    <scope>NUCLEOTIDE SEQUENCE</scope>
    <source>
        <strain evidence="12">Ploen Becks lab</strain>
    </source>
</reference>
<evidence type="ECO:0000313" key="13">
    <source>
        <dbReference type="Proteomes" id="UP000663879"/>
    </source>
</evidence>
<organism evidence="12 13">
    <name type="scientific">Brachionus calyciflorus</name>
    <dbReference type="NCBI Taxonomy" id="104777"/>
    <lineage>
        <taxon>Eukaryota</taxon>
        <taxon>Metazoa</taxon>
        <taxon>Spiralia</taxon>
        <taxon>Gnathifera</taxon>
        <taxon>Rotifera</taxon>
        <taxon>Eurotatoria</taxon>
        <taxon>Monogononta</taxon>
        <taxon>Pseudotrocha</taxon>
        <taxon>Ploima</taxon>
        <taxon>Brachionidae</taxon>
        <taxon>Brachionus</taxon>
    </lineage>
</organism>
<evidence type="ECO:0000256" key="1">
    <source>
        <dbReference type="ARBA" id="ARBA00004245"/>
    </source>
</evidence>
<keyword evidence="3 9" id="KW-0493">Microtubule</keyword>
<evidence type="ECO:0000259" key="11">
    <source>
        <dbReference type="PROSITE" id="PS50067"/>
    </source>
</evidence>
<dbReference type="GO" id="GO:0008017">
    <property type="term" value="F:microtubule binding"/>
    <property type="evidence" value="ECO:0007669"/>
    <property type="project" value="InterPro"/>
</dbReference>
<keyword evidence="8 9" id="KW-0505">Motor protein</keyword>
<dbReference type="GO" id="GO:0003777">
    <property type="term" value="F:microtubule motor activity"/>
    <property type="evidence" value="ECO:0007669"/>
    <property type="project" value="InterPro"/>
</dbReference>
<dbReference type="EMBL" id="CAJNOC010002711">
    <property type="protein sequence ID" value="CAF0947696.1"/>
    <property type="molecule type" value="Genomic_DNA"/>
</dbReference>
<dbReference type="SMART" id="SM00129">
    <property type="entry name" value="KISc"/>
    <property type="match status" value="1"/>
</dbReference>
<dbReference type="InterPro" id="IPR027417">
    <property type="entry name" value="P-loop_NTPase"/>
</dbReference>
<feature type="region of interest" description="Disordered" evidence="10">
    <location>
        <begin position="507"/>
        <end position="563"/>
    </location>
</feature>
<dbReference type="Pfam" id="PF23735">
    <property type="entry name" value="KIF9"/>
    <property type="match status" value="1"/>
</dbReference>
<comment type="similarity">
    <text evidence="8 9">Belongs to the TRAFAC class myosin-kinesin ATPase superfamily. Kinesin family.</text>
</comment>
<keyword evidence="5 8" id="KW-0067">ATP-binding</keyword>
<proteinExistence type="inferred from homology"/>
<keyword evidence="4 8" id="KW-0547">Nucleotide-binding</keyword>
<keyword evidence="13" id="KW-1185">Reference proteome</keyword>
<dbReference type="PROSITE" id="PS50067">
    <property type="entry name" value="KINESIN_MOTOR_2"/>
    <property type="match status" value="1"/>
</dbReference>
<keyword evidence="6" id="KW-0175">Coiled coil</keyword>
<feature type="compositionally biased region" description="Polar residues" evidence="10">
    <location>
        <begin position="541"/>
        <end position="561"/>
    </location>
</feature>
<dbReference type="Pfam" id="PF00225">
    <property type="entry name" value="Kinesin"/>
    <property type="match status" value="1"/>
</dbReference>
<gene>
    <name evidence="12" type="ORF">OXX778_LOCUS13776</name>
</gene>
<keyword evidence="7" id="KW-0206">Cytoskeleton</keyword>
<dbReference type="PANTHER" id="PTHR47968">
    <property type="entry name" value="CENTROMERE PROTEIN E"/>
    <property type="match status" value="1"/>
</dbReference>
<dbReference type="OrthoDB" id="3176171at2759"/>
<feature type="compositionally biased region" description="Basic and acidic residues" evidence="10">
    <location>
        <begin position="523"/>
        <end position="539"/>
    </location>
</feature>
<keyword evidence="7" id="KW-0963">Cytoplasm</keyword>
<dbReference type="InterPro" id="IPR019821">
    <property type="entry name" value="Kinesin_motor_CS"/>
</dbReference>
<dbReference type="GO" id="GO:0005524">
    <property type="term" value="F:ATP binding"/>
    <property type="evidence" value="ECO:0007669"/>
    <property type="project" value="UniProtKB-UniRule"/>
</dbReference>
<name>A0A814D1V1_9BILA</name>
<sequence>MPGPRPTKVKVYLRSRPCEKFADEMIEFGSDGKSVNIYNKKRTNSQAYVNNQITDWSFKVDGILHNVSQETIYDHVVKEIALNVLDGYNGTVMCYGQTGAGKTFSMTGATENYQQRGIIPRTIQHLFKEIHNNQDRSYTVRIGYLEIYNEQLFDLLSTVPLQNASEFNTGLSIFDDRGDVFVKGLTYQLCSTEEEALNLLFEGETNRSIGAHVLNKESSRSHCIFTIRVESKPISSSSDKYTLSKLNLVDLAGSERLAKTQSQGITQKEAQYINKSLSFLEQAVIGLSDSKKSFVQFRQSKLTHILKDSIGGNCMTRMIANIWPEGRHMEETVSTLRFASRMMNVTVEPAVNEVIDPMRMMQKLDQEVKMLRQELAMHDTLTNTKGHSHEPLSEHQLFEIENQCRRYIEGSLDEIEIVNVRQIKASFSAFRRICKLMERDVETRLREKYALIDKNNVDEIAEAQKAGYTLADDSSLVGETDGQGFGLGYAPKDSRVSKNDLLKITKKNRLKANPKSSSPVMDQKNKSSIQKEDKKDYAKETSGNLTQNSKDQFQRLSTPPSKNAAFEEFKSERGNEINRIWNENKDILSSKRRQYSDLAHKINETKSLIDQTRSEVDRKRNERLALGEFVNEMGETIIDEEEFGLIKKLQDLKARYRDDFDRWRELKAEIVYCQNLVEQCRQRLIQEFDAWYNEIYLSSGLYANKDQDGNYGSAVFRQYEDAVEKFERMQIENMSNEMESLPYNTARNRTEKRRTYNDAMERSAHHYISSAGYGSTTPHTYQLGTPMRRIANPPPGKLTVS</sequence>
<feature type="domain" description="Kinesin motor" evidence="11">
    <location>
        <begin position="8"/>
        <end position="345"/>
    </location>
</feature>
<evidence type="ECO:0000256" key="8">
    <source>
        <dbReference type="PROSITE-ProRule" id="PRU00283"/>
    </source>
</evidence>
<dbReference type="InterPro" id="IPR036961">
    <property type="entry name" value="Kinesin_motor_dom_sf"/>
</dbReference>
<dbReference type="PRINTS" id="PR00380">
    <property type="entry name" value="KINESINHEAVY"/>
</dbReference>
<evidence type="ECO:0000256" key="9">
    <source>
        <dbReference type="RuleBase" id="RU000394"/>
    </source>
</evidence>
<evidence type="ECO:0000256" key="4">
    <source>
        <dbReference type="ARBA" id="ARBA00022741"/>
    </source>
</evidence>
<evidence type="ECO:0000256" key="2">
    <source>
        <dbReference type="ARBA" id="ARBA00022553"/>
    </source>
</evidence>
<comment type="caution">
    <text evidence="12">The sequence shown here is derived from an EMBL/GenBank/DDBJ whole genome shotgun (WGS) entry which is preliminary data.</text>
</comment>
<dbReference type="InterPro" id="IPR027640">
    <property type="entry name" value="Kinesin-like_fam"/>
</dbReference>
<evidence type="ECO:0000313" key="12">
    <source>
        <dbReference type="EMBL" id="CAF0947696.1"/>
    </source>
</evidence>
<dbReference type="PANTHER" id="PTHR47968:SF62">
    <property type="entry name" value="KINESIN FAMILY MEMBER 5A"/>
    <property type="match status" value="1"/>
</dbReference>
<accession>A0A814D1V1</accession>
<dbReference type="AlphaFoldDB" id="A0A814D1V1"/>
<evidence type="ECO:0000256" key="3">
    <source>
        <dbReference type="ARBA" id="ARBA00022701"/>
    </source>
</evidence>
<dbReference type="Gene3D" id="3.40.850.10">
    <property type="entry name" value="Kinesin motor domain"/>
    <property type="match status" value="1"/>
</dbReference>
<keyword evidence="2" id="KW-0597">Phosphoprotein</keyword>
<evidence type="ECO:0000256" key="10">
    <source>
        <dbReference type="SAM" id="MobiDB-lite"/>
    </source>
</evidence>
<dbReference type="SUPFAM" id="SSF52540">
    <property type="entry name" value="P-loop containing nucleoside triphosphate hydrolases"/>
    <property type="match status" value="1"/>
</dbReference>
<dbReference type="GO" id="GO:0007018">
    <property type="term" value="P:microtubule-based movement"/>
    <property type="evidence" value="ECO:0007669"/>
    <property type="project" value="InterPro"/>
</dbReference>
<dbReference type="InterPro" id="IPR056524">
    <property type="entry name" value="KIF6/9_C"/>
</dbReference>
<dbReference type="PROSITE" id="PS00411">
    <property type="entry name" value="KINESIN_MOTOR_1"/>
    <property type="match status" value="1"/>
</dbReference>